<dbReference type="Gene3D" id="2.10.110.10">
    <property type="entry name" value="Cysteine Rich Protein"/>
    <property type="match status" value="1"/>
</dbReference>
<evidence type="ECO:0000256" key="3">
    <source>
        <dbReference type="ARBA" id="ARBA00023038"/>
    </source>
</evidence>
<feature type="domain" description="LIM zinc-binding" evidence="5">
    <location>
        <begin position="19"/>
        <end position="98"/>
    </location>
</feature>
<organism evidence="6 7">
    <name type="scientific">Intoshia linei</name>
    <dbReference type="NCBI Taxonomy" id="1819745"/>
    <lineage>
        <taxon>Eukaryota</taxon>
        <taxon>Metazoa</taxon>
        <taxon>Spiralia</taxon>
        <taxon>Lophotrochozoa</taxon>
        <taxon>Mesozoa</taxon>
        <taxon>Orthonectida</taxon>
        <taxon>Rhopaluridae</taxon>
        <taxon>Intoshia</taxon>
    </lineage>
</organism>
<dbReference type="GO" id="GO:0046872">
    <property type="term" value="F:metal ion binding"/>
    <property type="evidence" value="ECO:0007669"/>
    <property type="project" value="UniProtKB-KW"/>
</dbReference>
<dbReference type="Proteomes" id="UP000078046">
    <property type="component" value="Unassembled WGS sequence"/>
</dbReference>
<accession>A0A177B6X5</accession>
<comment type="caution">
    <text evidence="6">The sequence shown here is derived from an EMBL/GenBank/DDBJ whole genome shotgun (WGS) entry which is preliminary data.</text>
</comment>
<evidence type="ECO:0000256" key="1">
    <source>
        <dbReference type="ARBA" id="ARBA00022723"/>
    </source>
</evidence>
<dbReference type="GO" id="GO:0003714">
    <property type="term" value="F:transcription corepressor activity"/>
    <property type="evidence" value="ECO:0007669"/>
    <property type="project" value="TreeGrafter"/>
</dbReference>
<evidence type="ECO:0000313" key="7">
    <source>
        <dbReference type="Proteomes" id="UP000078046"/>
    </source>
</evidence>
<dbReference type="SUPFAM" id="SSF57716">
    <property type="entry name" value="Glucocorticoid receptor-like (DNA-binding domain)"/>
    <property type="match status" value="1"/>
</dbReference>
<dbReference type="GO" id="GO:0035331">
    <property type="term" value="P:negative regulation of hippo signaling"/>
    <property type="evidence" value="ECO:0007669"/>
    <property type="project" value="TreeGrafter"/>
</dbReference>
<reference evidence="6 7" key="1">
    <citation type="submission" date="2016-04" db="EMBL/GenBank/DDBJ databases">
        <title>The genome of Intoshia linei affirms orthonectids as highly simplified spiralians.</title>
        <authorList>
            <person name="Mikhailov K.V."/>
            <person name="Slusarev G.S."/>
            <person name="Nikitin M.A."/>
            <person name="Logacheva M.D."/>
            <person name="Penin A."/>
            <person name="Aleoshin V."/>
            <person name="Panchin Y.V."/>
        </authorList>
    </citation>
    <scope>NUCLEOTIDE SEQUENCE [LARGE SCALE GENOMIC DNA]</scope>
    <source>
        <strain evidence="6">Intl2013</strain>
        <tissue evidence="6">Whole animal</tissue>
    </source>
</reference>
<keyword evidence="2 4" id="KW-0862">Zinc</keyword>
<evidence type="ECO:0000259" key="5">
    <source>
        <dbReference type="PROSITE" id="PS50023"/>
    </source>
</evidence>
<evidence type="ECO:0000313" key="6">
    <source>
        <dbReference type="EMBL" id="OAF69995.1"/>
    </source>
</evidence>
<dbReference type="InterPro" id="IPR047172">
    <property type="entry name" value="Ajuba-like"/>
</dbReference>
<dbReference type="GO" id="GO:0005667">
    <property type="term" value="C:transcription regulator complex"/>
    <property type="evidence" value="ECO:0007669"/>
    <property type="project" value="TreeGrafter"/>
</dbReference>
<keyword evidence="3 4" id="KW-0440">LIM domain</keyword>
<dbReference type="PANTHER" id="PTHR24219:SF4">
    <property type="entry name" value="LIM DOMAIN-CONTAINING PROTEIN JUB"/>
    <property type="match status" value="1"/>
</dbReference>
<dbReference type="OrthoDB" id="25414at2759"/>
<evidence type="ECO:0000256" key="2">
    <source>
        <dbReference type="ARBA" id="ARBA00022833"/>
    </source>
</evidence>
<gene>
    <name evidence="6" type="ORF">A3Q56_02266</name>
</gene>
<dbReference type="GO" id="GO:0005912">
    <property type="term" value="C:adherens junction"/>
    <property type="evidence" value="ECO:0007669"/>
    <property type="project" value="TreeGrafter"/>
</dbReference>
<dbReference type="InterPro" id="IPR001781">
    <property type="entry name" value="Znf_LIM"/>
</dbReference>
<dbReference type="AlphaFoldDB" id="A0A177B6X5"/>
<dbReference type="GO" id="GO:0005634">
    <property type="term" value="C:nucleus"/>
    <property type="evidence" value="ECO:0007669"/>
    <property type="project" value="TreeGrafter"/>
</dbReference>
<protein>
    <recommendedName>
        <fullName evidence="5">LIM zinc-binding domain-containing protein</fullName>
    </recommendedName>
</protein>
<dbReference type="GO" id="GO:0001666">
    <property type="term" value="P:response to hypoxia"/>
    <property type="evidence" value="ECO:0007669"/>
    <property type="project" value="TreeGrafter"/>
</dbReference>
<keyword evidence="1 4" id="KW-0479">Metal-binding</keyword>
<dbReference type="Pfam" id="PF00412">
    <property type="entry name" value="LIM"/>
    <property type="match status" value="1"/>
</dbReference>
<dbReference type="PANTHER" id="PTHR24219">
    <property type="entry name" value="LIM DOMAIN-CONTAINING PROTEIN JUB"/>
    <property type="match status" value="1"/>
</dbReference>
<dbReference type="SMART" id="SM00132">
    <property type="entry name" value="LIM"/>
    <property type="match status" value="1"/>
</dbReference>
<name>A0A177B6X5_9BILA</name>
<dbReference type="EMBL" id="LWCA01000202">
    <property type="protein sequence ID" value="OAF69995.1"/>
    <property type="molecule type" value="Genomic_DNA"/>
</dbReference>
<dbReference type="GO" id="GO:0007010">
    <property type="term" value="P:cytoskeleton organization"/>
    <property type="evidence" value="ECO:0007669"/>
    <property type="project" value="TreeGrafter"/>
</dbReference>
<dbReference type="GO" id="GO:0000932">
    <property type="term" value="C:P-body"/>
    <property type="evidence" value="ECO:0007669"/>
    <property type="project" value="TreeGrafter"/>
</dbReference>
<evidence type="ECO:0000256" key="4">
    <source>
        <dbReference type="PROSITE-ProRule" id="PRU00125"/>
    </source>
</evidence>
<sequence>MRRILIFCSLTISESKFAPKCFKCKEPIIPKLMDRNKPSRLLALDKDYHIECFKCEKCNKQLGPGTKEKCYPIQNILYNQTTIQNILLCYNCHQEILM</sequence>
<dbReference type="PROSITE" id="PS50023">
    <property type="entry name" value="LIM_DOMAIN_2"/>
    <property type="match status" value="1"/>
</dbReference>
<proteinExistence type="predicted"/>
<keyword evidence="7" id="KW-1185">Reference proteome</keyword>